<sequence length="367" mass="40977">MRHVQRIVRPNGDVHLYFRKKGCPSHRLKAGWGTVELEAEVEALLKTYAPQKPIAGTIRAAIIEYERADLPGLAESTQYEYRLILKEFYQDLGALPASTITPAFLLKLRDAWATRGHRAANVRLQVLKNVCWRPMVAGLIQGDPFATVGQVRRPADAPEPHPIWPEGVFSTVLDAALEQRRFGLARAISIARYTGARREDIARIPRTARQNGRFSFLSGKRKVPVDIAEDPRLSAILDATPATQPLSEWQRTRTAAKRRTETTAITLAFNMDGRPYTADGLSQELEKLIQALRKAEKIDGADYGFHGLRHTRGVELALAGCTDAEGAAQLGHRSPNSFARYRRMADRVRLGEAASEKVARLQERRSS</sequence>
<dbReference type="InterPro" id="IPR002104">
    <property type="entry name" value="Integrase_catalytic"/>
</dbReference>
<dbReference type="InterPro" id="IPR013762">
    <property type="entry name" value="Integrase-like_cat_sf"/>
</dbReference>
<dbReference type="EMBL" id="JAUKTR010000006">
    <property type="protein sequence ID" value="MDO1560375.1"/>
    <property type="molecule type" value="Genomic_DNA"/>
</dbReference>
<evidence type="ECO:0000313" key="5">
    <source>
        <dbReference type="Proteomes" id="UP001169063"/>
    </source>
</evidence>
<comment type="caution">
    <text evidence="4">The sequence shown here is derived from an EMBL/GenBank/DDBJ whole genome shotgun (WGS) entry which is preliminary data.</text>
</comment>
<evidence type="ECO:0000256" key="1">
    <source>
        <dbReference type="ARBA" id="ARBA00023125"/>
    </source>
</evidence>
<evidence type="ECO:0000259" key="3">
    <source>
        <dbReference type="PROSITE" id="PS51898"/>
    </source>
</evidence>
<keyword evidence="5" id="KW-1185">Reference proteome</keyword>
<dbReference type="RefSeq" id="WP_302110806.1">
    <property type="nucleotide sequence ID" value="NZ_JAUKTR010000006.1"/>
</dbReference>
<evidence type="ECO:0000256" key="2">
    <source>
        <dbReference type="ARBA" id="ARBA00023172"/>
    </source>
</evidence>
<gene>
    <name evidence="4" type="ORF">Q0812_13150</name>
</gene>
<keyword evidence="2" id="KW-0233">DNA recombination</keyword>
<organism evidence="4 5">
    <name type="scientific">Peiella sedimenti</name>
    <dbReference type="NCBI Taxonomy" id="3061083"/>
    <lineage>
        <taxon>Bacteria</taxon>
        <taxon>Pseudomonadati</taxon>
        <taxon>Pseudomonadota</taxon>
        <taxon>Alphaproteobacteria</taxon>
        <taxon>Caulobacterales</taxon>
        <taxon>Caulobacteraceae</taxon>
        <taxon>Peiella</taxon>
    </lineage>
</organism>
<keyword evidence="1" id="KW-0238">DNA-binding</keyword>
<dbReference type="Proteomes" id="UP001169063">
    <property type="component" value="Unassembled WGS sequence"/>
</dbReference>
<dbReference type="InterPro" id="IPR010998">
    <property type="entry name" value="Integrase_recombinase_N"/>
</dbReference>
<proteinExistence type="predicted"/>
<dbReference type="Gene3D" id="1.10.443.10">
    <property type="entry name" value="Intergrase catalytic core"/>
    <property type="match status" value="1"/>
</dbReference>
<dbReference type="Gene3D" id="1.10.150.130">
    <property type="match status" value="1"/>
</dbReference>
<evidence type="ECO:0000313" key="4">
    <source>
        <dbReference type="EMBL" id="MDO1560375.1"/>
    </source>
</evidence>
<dbReference type="PROSITE" id="PS51898">
    <property type="entry name" value="TYR_RECOMBINASE"/>
    <property type="match status" value="1"/>
</dbReference>
<accession>A0ABT8SQ52</accession>
<reference evidence="4" key="1">
    <citation type="submission" date="2023-07" db="EMBL/GenBank/DDBJ databases">
        <title>Brevundimonas soil sp. nov., isolated from the soil of chemical plant.</title>
        <authorList>
            <person name="Wu N."/>
        </authorList>
    </citation>
    <scope>NUCLEOTIDE SEQUENCE</scope>
    <source>
        <strain evidence="4">XZ-24</strain>
    </source>
</reference>
<dbReference type="SUPFAM" id="SSF56349">
    <property type="entry name" value="DNA breaking-rejoining enzymes"/>
    <property type="match status" value="1"/>
</dbReference>
<dbReference type="InterPro" id="IPR011010">
    <property type="entry name" value="DNA_brk_join_enz"/>
</dbReference>
<dbReference type="CDD" id="cd00397">
    <property type="entry name" value="DNA_BRE_C"/>
    <property type="match status" value="1"/>
</dbReference>
<name>A0ABT8SQ52_9CAUL</name>
<protein>
    <submittedName>
        <fullName evidence="4">Site-specific integrase</fullName>
    </submittedName>
</protein>
<feature type="domain" description="Tyr recombinase" evidence="3">
    <location>
        <begin position="158"/>
        <end position="355"/>
    </location>
</feature>